<dbReference type="CDD" id="cd13597">
    <property type="entry name" value="PBP2_lipoprotein_Tp32"/>
    <property type="match status" value="1"/>
</dbReference>
<protein>
    <recommendedName>
        <fullName evidence="6">Lipoprotein</fullName>
    </recommendedName>
</protein>
<organism evidence="7 8">
    <name type="scientific">Carboxydothermus ferrireducens DSM 11255</name>
    <dbReference type="NCBI Taxonomy" id="1119529"/>
    <lineage>
        <taxon>Bacteria</taxon>
        <taxon>Bacillati</taxon>
        <taxon>Bacillota</taxon>
        <taxon>Clostridia</taxon>
        <taxon>Thermoanaerobacterales</taxon>
        <taxon>Thermoanaerobacteraceae</taxon>
        <taxon>Carboxydothermus</taxon>
    </lineage>
</organism>
<proteinExistence type="inferred from homology"/>
<evidence type="ECO:0000256" key="6">
    <source>
        <dbReference type="PIRNR" id="PIRNR002854"/>
    </source>
</evidence>
<dbReference type="Gene3D" id="3.40.190.10">
    <property type="entry name" value="Periplasmic binding protein-like II"/>
    <property type="match status" value="2"/>
</dbReference>
<dbReference type="Pfam" id="PF03180">
    <property type="entry name" value="Lipoprotein_9"/>
    <property type="match status" value="1"/>
</dbReference>
<sequence>MKKVLVALVLILTLGLFGCGSQKPTEKVLKVGATPVPHAEILRQVQPILEKEGIKLEIIEFTDYVKPNIALAEKELDANYFQHVPYLEQFNKDRGLNLTWTVKVHFEPMGLYSKKVKSIDEFKPGAKIGIPNDPTNGGRALALLEKAGLITLKPGVGIKATVKDITSKKVEVVELEAAQLPRSLDDLDGAVINGNYAQEAKLTPKDALIAEDANSEAAETFGNVLAVRKGDENREEIKKLSEALKSEEIKKFINEKYNGAVVPLN</sequence>
<evidence type="ECO:0000256" key="3">
    <source>
        <dbReference type="ARBA" id="ARBA00023136"/>
    </source>
</evidence>
<accession>A0ABX2RDF5</accession>
<reference evidence="7 8" key="1">
    <citation type="submission" date="2020-07" db="EMBL/GenBank/DDBJ databases">
        <title>Genomic Encyclopedia of Type Strains, Phase III (KMG-III): the genomes of soil and plant-associated and newly described type strains.</title>
        <authorList>
            <person name="Whitman W."/>
        </authorList>
    </citation>
    <scope>NUCLEOTIDE SEQUENCE [LARGE SCALE GENOMIC DNA]</scope>
    <source>
        <strain evidence="7 8">DSM 11255</strain>
    </source>
</reference>
<keyword evidence="3" id="KW-0472">Membrane</keyword>
<evidence type="ECO:0000256" key="2">
    <source>
        <dbReference type="ARBA" id="ARBA00022729"/>
    </source>
</evidence>
<evidence type="ECO:0000313" key="7">
    <source>
        <dbReference type="EMBL" id="NYE57848.1"/>
    </source>
</evidence>
<dbReference type="RefSeq" id="WP_028051633.1">
    <property type="nucleotide sequence ID" value="NZ_ATYG01000003.1"/>
</dbReference>
<evidence type="ECO:0000256" key="1">
    <source>
        <dbReference type="ARBA" id="ARBA00004635"/>
    </source>
</evidence>
<evidence type="ECO:0000256" key="4">
    <source>
        <dbReference type="ARBA" id="ARBA00023139"/>
    </source>
</evidence>
<dbReference type="PROSITE" id="PS51257">
    <property type="entry name" value="PROKAR_LIPOPROTEIN"/>
    <property type="match status" value="1"/>
</dbReference>
<keyword evidence="8" id="KW-1185">Reference proteome</keyword>
<evidence type="ECO:0000313" key="8">
    <source>
        <dbReference type="Proteomes" id="UP000604066"/>
    </source>
</evidence>
<dbReference type="PANTHER" id="PTHR30429">
    <property type="entry name" value="D-METHIONINE-BINDING LIPOPROTEIN METQ"/>
    <property type="match status" value="1"/>
</dbReference>
<keyword evidence="5 6" id="KW-0449">Lipoprotein</keyword>
<dbReference type="EMBL" id="JACCBS010000002">
    <property type="protein sequence ID" value="NYE57848.1"/>
    <property type="molecule type" value="Genomic_DNA"/>
</dbReference>
<dbReference type="PIRSF" id="PIRSF002854">
    <property type="entry name" value="MetQ"/>
    <property type="match status" value="1"/>
</dbReference>
<dbReference type="PANTHER" id="PTHR30429:SF0">
    <property type="entry name" value="METHIONINE-BINDING LIPOPROTEIN METQ"/>
    <property type="match status" value="1"/>
</dbReference>
<comment type="subcellular location">
    <subcellularLocation>
        <location evidence="1">Membrane</location>
        <topology evidence="1">Lipid-anchor</topology>
    </subcellularLocation>
</comment>
<evidence type="ECO:0000256" key="5">
    <source>
        <dbReference type="ARBA" id="ARBA00023288"/>
    </source>
</evidence>
<gene>
    <name evidence="7" type="ORF">HDG70_001563</name>
</gene>
<name>A0ABX2RDF5_9THEO</name>
<dbReference type="InterPro" id="IPR004872">
    <property type="entry name" value="Lipoprotein_NlpA"/>
</dbReference>
<comment type="caution">
    <text evidence="7">The sequence shown here is derived from an EMBL/GenBank/DDBJ whole genome shotgun (WGS) entry which is preliminary data.</text>
</comment>
<dbReference type="SUPFAM" id="SSF53850">
    <property type="entry name" value="Periplasmic binding protein-like II"/>
    <property type="match status" value="1"/>
</dbReference>
<keyword evidence="4" id="KW-0564">Palmitate</keyword>
<dbReference type="Proteomes" id="UP000604066">
    <property type="component" value="Unassembled WGS sequence"/>
</dbReference>
<keyword evidence="2" id="KW-0732">Signal</keyword>
<comment type="similarity">
    <text evidence="6">Belongs to the nlpA lipoprotein family.</text>
</comment>